<gene>
    <name evidence="9" type="ORF">OXX778_LOCUS1231</name>
</gene>
<dbReference type="AlphaFoldDB" id="A0A813M6L1"/>
<feature type="domain" description="J" evidence="8">
    <location>
        <begin position="284"/>
        <end position="353"/>
    </location>
</feature>
<dbReference type="OrthoDB" id="10262359at2759"/>
<keyword evidence="4 7" id="KW-0812">Transmembrane</keyword>
<proteinExistence type="predicted"/>
<dbReference type="CDD" id="cd06257">
    <property type="entry name" value="DnaJ"/>
    <property type="match status" value="1"/>
</dbReference>
<comment type="caution">
    <text evidence="9">The sequence shown here is derived from an EMBL/GenBank/DDBJ whole genome shotgun (WGS) entry which is preliminary data.</text>
</comment>
<evidence type="ECO:0000256" key="4">
    <source>
        <dbReference type="ARBA" id="ARBA00022692"/>
    </source>
</evidence>
<dbReference type="Gene3D" id="1.10.287.110">
    <property type="entry name" value="DnaJ domain"/>
    <property type="match status" value="1"/>
</dbReference>
<feature type="transmembrane region" description="Helical" evidence="7">
    <location>
        <begin position="119"/>
        <end position="136"/>
    </location>
</feature>
<dbReference type="SMART" id="SM00271">
    <property type="entry name" value="DnaJ"/>
    <property type="match status" value="1"/>
</dbReference>
<keyword evidence="10" id="KW-1185">Reference proteome</keyword>
<reference evidence="9" key="1">
    <citation type="submission" date="2021-02" db="EMBL/GenBank/DDBJ databases">
        <authorList>
            <person name="Nowell W R."/>
        </authorList>
    </citation>
    <scope>NUCLEOTIDE SEQUENCE</scope>
    <source>
        <strain evidence="9">Ploen Becks lab</strain>
    </source>
</reference>
<evidence type="ECO:0000256" key="1">
    <source>
        <dbReference type="ARBA" id="ARBA00002080"/>
    </source>
</evidence>
<comment type="subcellular location">
    <subcellularLocation>
        <location evidence="2">Membrane</location>
        <topology evidence="2">Multi-pass membrane protein</topology>
    </subcellularLocation>
</comment>
<comment type="function">
    <text evidence="1">May function as a co-chaperone.</text>
</comment>
<evidence type="ECO:0000256" key="7">
    <source>
        <dbReference type="SAM" id="Phobius"/>
    </source>
</evidence>
<feature type="transmembrane region" description="Helical" evidence="7">
    <location>
        <begin position="201"/>
        <end position="220"/>
    </location>
</feature>
<evidence type="ECO:0000256" key="6">
    <source>
        <dbReference type="ARBA" id="ARBA00023136"/>
    </source>
</evidence>
<evidence type="ECO:0000256" key="2">
    <source>
        <dbReference type="ARBA" id="ARBA00004141"/>
    </source>
</evidence>
<dbReference type="PROSITE" id="PS50076">
    <property type="entry name" value="DNAJ_2"/>
    <property type="match status" value="1"/>
</dbReference>
<dbReference type="Proteomes" id="UP000663879">
    <property type="component" value="Unassembled WGS sequence"/>
</dbReference>
<dbReference type="EMBL" id="CAJNOC010000074">
    <property type="protein sequence ID" value="CAF0712533.1"/>
    <property type="molecule type" value="Genomic_DNA"/>
</dbReference>
<evidence type="ECO:0000256" key="3">
    <source>
        <dbReference type="ARBA" id="ARBA00020945"/>
    </source>
</evidence>
<organism evidence="9 10">
    <name type="scientific">Brachionus calyciflorus</name>
    <dbReference type="NCBI Taxonomy" id="104777"/>
    <lineage>
        <taxon>Eukaryota</taxon>
        <taxon>Metazoa</taxon>
        <taxon>Spiralia</taxon>
        <taxon>Gnathifera</taxon>
        <taxon>Rotifera</taxon>
        <taxon>Eurotatoria</taxon>
        <taxon>Monogononta</taxon>
        <taxon>Pseudotrocha</taxon>
        <taxon>Ploima</taxon>
        <taxon>Brachionidae</taxon>
        <taxon>Brachionus</taxon>
    </lineage>
</organism>
<keyword evidence="6 7" id="KW-0472">Membrane</keyword>
<keyword evidence="5 7" id="KW-1133">Transmembrane helix</keyword>
<dbReference type="SUPFAM" id="SSF46565">
    <property type="entry name" value="Chaperone J-domain"/>
    <property type="match status" value="1"/>
</dbReference>
<feature type="transmembrane region" description="Helical" evidence="7">
    <location>
        <begin position="31"/>
        <end position="50"/>
    </location>
</feature>
<feature type="transmembrane region" description="Helical" evidence="7">
    <location>
        <begin position="7"/>
        <end position="25"/>
    </location>
</feature>
<dbReference type="PANTHER" id="PTHR44733">
    <property type="entry name" value="DNAJ HOMOLOG SUBFAMILY C MEMBER 22"/>
    <property type="match status" value="1"/>
</dbReference>
<feature type="transmembrane region" description="Helical" evidence="7">
    <location>
        <begin position="80"/>
        <end position="99"/>
    </location>
</feature>
<dbReference type="Pfam" id="PF05154">
    <property type="entry name" value="TM2"/>
    <property type="match status" value="1"/>
</dbReference>
<accession>A0A813M6L1</accession>
<evidence type="ECO:0000313" key="10">
    <source>
        <dbReference type="Proteomes" id="UP000663879"/>
    </source>
</evidence>
<dbReference type="GO" id="GO:0016020">
    <property type="term" value="C:membrane"/>
    <property type="evidence" value="ECO:0007669"/>
    <property type="project" value="UniProtKB-SubCell"/>
</dbReference>
<evidence type="ECO:0000313" key="9">
    <source>
        <dbReference type="EMBL" id="CAF0712533.1"/>
    </source>
</evidence>
<name>A0A813M6L1_9BILA</name>
<dbReference type="InterPro" id="IPR036869">
    <property type="entry name" value="J_dom_sf"/>
</dbReference>
<dbReference type="Pfam" id="PF00226">
    <property type="entry name" value="DnaJ"/>
    <property type="match status" value="1"/>
</dbReference>
<protein>
    <recommendedName>
        <fullName evidence="3">DnaJ homolog subfamily C member 22</fullName>
    </recommendedName>
</protein>
<dbReference type="InterPro" id="IPR001623">
    <property type="entry name" value="DnaJ_domain"/>
</dbReference>
<dbReference type="InterPro" id="IPR007829">
    <property type="entry name" value="TM2"/>
</dbReference>
<evidence type="ECO:0000259" key="8">
    <source>
        <dbReference type="PROSITE" id="PS50076"/>
    </source>
</evidence>
<sequence>MAKSLKKAYFIWLFGGLFGLHHFYLKRDKQAFIYLTTFGGFLIGFLRDIYRLPEYVREANEDAVYVEKLKKQQEQLKTPLFLTSRFIGSIAVGSLFGYLTRNSINITDSETEYLWAETLARFLSPLIVSLVVYLIGTEGPIKCSFKWPLLGAYIALAIDALRKTTSNFTPALLGSILLNWNLEWDFDYFDRRKNKKLFKRIIYFSIGLTIFASILGLFIWNNATLESDGKKITLKEYFIKLYNTEEMKKLREVFSMLWNFYKAHGIKRLINHFFYGYDPEAIAHAYKVLELNERSTQQDIDQKCRLLSRKWHPDKYKDFEKKQNAEKIFMDIQASCNLLSEHRRNKSDQNKKSEM</sequence>
<evidence type="ECO:0000256" key="5">
    <source>
        <dbReference type="ARBA" id="ARBA00022989"/>
    </source>
</evidence>
<dbReference type="PANTHER" id="PTHR44733:SF1">
    <property type="entry name" value="DNAJ HOMOLOG SUBFAMILY C MEMBER 22"/>
    <property type="match status" value="1"/>
</dbReference>